<name>A0A9D5BXC3_9LILI</name>
<reference evidence="1" key="1">
    <citation type="submission" date="2021-03" db="EMBL/GenBank/DDBJ databases">
        <authorList>
            <person name="Li Z."/>
            <person name="Yang C."/>
        </authorList>
    </citation>
    <scope>NUCLEOTIDE SEQUENCE</scope>
    <source>
        <strain evidence="1">Dzin_1.0</strain>
        <tissue evidence="1">Leaf</tissue>
    </source>
</reference>
<keyword evidence="2" id="KW-1185">Reference proteome</keyword>
<comment type="caution">
    <text evidence="1">The sequence shown here is derived from an EMBL/GenBank/DDBJ whole genome shotgun (WGS) entry which is preliminary data.</text>
</comment>
<evidence type="ECO:0000313" key="2">
    <source>
        <dbReference type="Proteomes" id="UP001085076"/>
    </source>
</evidence>
<dbReference type="EMBL" id="JAGGNH010000009">
    <property type="protein sequence ID" value="KAJ0962556.1"/>
    <property type="molecule type" value="Genomic_DNA"/>
</dbReference>
<reference evidence="1" key="2">
    <citation type="journal article" date="2022" name="Hortic Res">
        <title>The genome of Dioscorea zingiberensis sheds light on the biosynthesis, origin and evolution of the medicinally important diosgenin saponins.</title>
        <authorList>
            <person name="Li Y."/>
            <person name="Tan C."/>
            <person name="Li Z."/>
            <person name="Guo J."/>
            <person name="Li S."/>
            <person name="Chen X."/>
            <person name="Wang C."/>
            <person name="Dai X."/>
            <person name="Yang H."/>
            <person name="Song W."/>
            <person name="Hou L."/>
            <person name="Xu J."/>
            <person name="Tong Z."/>
            <person name="Xu A."/>
            <person name="Yuan X."/>
            <person name="Wang W."/>
            <person name="Yang Q."/>
            <person name="Chen L."/>
            <person name="Sun Z."/>
            <person name="Wang K."/>
            <person name="Pan B."/>
            <person name="Chen J."/>
            <person name="Bao Y."/>
            <person name="Liu F."/>
            <person name="Qi X."/>
            <person name="Gang D.R."/>
            <person name="Wen J."/>
            <person name="Li J."/>
        </authorList>
    </citation>
    <scope>NUCLEOTIDE SEQUENCE</scope>
    <source>
        <strain evidence="1">Dzin_1.0</strain>
    </source>
</reference>
<gene>
    <name evidence="1" type="ORF">J5N97_027678</name>
</gene>
<dbReference type="Proteomes" id="UP001085076">
    <property type="component" value="Miscellaneous, Linkage group lg09"/>
</dbReference>
<evidence type="ECO:0000313" key="1">
    <source>
        <dbReference type="EMBL" id="KAJ0962556.1"/>
    </source>
</evidence>
<proteinExistence type="predicted"/>
<dbReference type="AlphaFoldDB" id="A0A9D5BXC3"/>
<accession>A0A9D5BXC3</accession>
<protein>
    <submittedName>
        <fullName evidence="1">Uncharacterized protein</fullName>
    </submittedName>
</protein>
<organism evidence="1 2">
    <name type="scientific">Dioscorea zingiberensis</name>
    <dbReference type="NCBI Taxonomy" id="325984"/>
    <lineage>
        <taxon>Eukaryota</taxon>
        <taxon>Viridiplantae</taxon>
        <taxon>Streptophyta</taxon>
        <taxon>Embryophyta</taxon>
        <taxon>Tracheophyta</taxon>
        <taxon>Spermatophyta</taxon>
        <taxon>Magnoliopsida</taxon>
        <taxon>Liliopsida</taxon>
        <taxon>Dioscoreales</taxon>
        <taxon>Dioscoreaceae</taxon>
        <taxon>Dioscorea</taxon>
    </lineage>
</organism>
<sequence>MSSSSSDGEPSRFFSVDRIITFLSDYYSQDSSSSMDIVRWVSIEYVEITKGLDNEIAITGNDGFCLEYSIGI</sequence>